<sequence length="179" mass="21323">MTKSLMTRIMRYNTKPEFVGIKQIKAKQKSQLDQFEAWVSQNEWMQIHSSHYDWWMFPINKPSGHGFKWTVYEGEIFELKQDEVYLRNYIRGVELLTKSWGWDLFSAAIILNTHPDQRWQHWPVRLYKAALSVQLFGFDDYFTSLKKYALQLMRQGEAMTYGGYDLSWLFTTGVDPDAN</sequence>
<name>A0A7C3ZVU7_9CYAN</name>
<dbReference type="AlphaFoldDB" id="A0A7C3ZVU7"/>
<reference evidence="1" key="1">
    <citation type="journal article" date="2020" name="mSystems">
        <title>Genome- and Community-Level Interaction Insights into Carbon Utilization and Element Cycling Functions of Hydrothermarchaeota in Hydrothermal Sediment.</title>
        <authorList>
            <person name="Zhou Z."/>
            <person name="Liu Y."/>
            <person name="Xu W."/>
            <person name="Pan J."/>
            <person name="Luo Z.H."/>
            <person name="Li M."/>
        </authorList>
    </citation>
    <scope>NUCLEOTIDE SEQUENCE [LARGE SCALE GENOMIC DNA]</scope>
    <source>
        <strain evidence="1">SpSt-374</strain>
    </source>
</reference>
<organism evidence="1">
    <name type="scientific">Planktothricoides sp. SpSt-374</name>
    <dbReference type="NCBI Taxonomy" id="2282167"/>
    <lineage>
        <taxon>Bacteria</taxon>
        <taxon>Bacillati</taxon>
        <taxon>Cyanobacteriota</taxon>
        <taxon>Cyanophyceae</taxon>
        <taxon>Oscillatoriophycideae</taxon>
        <taxon>Oscillatoriales</taxon>
        <taxon>Oscillatoriaceae</taxon>
        <taxon>Planktothricoides</taxon>
    </lineage>
</organism>
<dbReference type="EMBL" id="DSPX01000180">
    <property type="protein sequence ID" value="HGG02426.1"/>
    <property type="molecule type" value="Genomic_DNA"/>
</dbReference>
<evidence type="ECO:0000313" key="1">
    <source>
        <dbReference type="EMBL" id="HGG02426.1"/>
    </source>
</evidence>
<comment type="caution">
    <text evidence="1">The sequence shown here is derived from an EMBL/GenBank/DDBJ whole genome shotgun (WGS) entry which is preliminary data.</text>
</comment>
<accession>A0A7C3ZVU7</accession>
<proteinExistence type="predicted"/>
<gene>
    <name evidence="1" type="ORF">ENR15_17725</name>
</gene>
<protein>
    <submittedName>
        <fullName evidence="1">Uncharacterized protein</fullName>
    </submittedName>
</protein>